<sequence>VRVQEGEGGHILDVSLNYDSQPLLALFYADCVWKIREVLIFQMLPFITLYYLFAILDVRPHGNRYPTSFCSQTTDQKTPETT</sequence>
<name>A0A914RWM3_PAREQ</name>
<keyword evidence="1" id="KW-0472">Membrane</keyword>
<dbReference type="WBParaSite" id="PEQ_0000926401-mRNA-1">
    <property type="protein sequence ID" value="PEQ_0000926401-mRNA-1"/>
    <property type="gene ID" value="PEQ_0000926401"/>
</dbReference>
<evidence type="ECO:0000256" key="1">
    <source>
        <dbReference type="SAM" id="Phobius"/>
    </source>
</evidence>
<feature type="transmembrane region" description="Helical" evidence="1">
    <location>
        <begin position="38"/>
        <end position="56"/>
    </location>
</feature>
<protein>
    <submittedName>
        <fullName evidence="3">Bestrophin homolog</fullName>
    </submittedName>
</protein>
<evidence type="ECO:0000313" key="2">
    <source>
        <dbReference type="Proteomes" id="UP000887564"/>
    </source>
</evidence>
<accession>A0A914RWM3</accession>
<reference evidence="3" key="1">
    <citation type="submission" date="2022-11" db="UniProtKB">
        <authorList>
            <consortium name="WormBaseParasite"/>
        </authorList>
    </citation>
    <scope>IDENTIFICATION</scope>
</reference>
<dbReference type="Proteomes" id="UP000887564">
    <property type="component" value="Unplaced"/>
</dbReference>
<dbReference type="AlphaFoldDB" id="A0A914RWM3"/>
<keyword evidence="1" id="KW-0812">Transmembrane</keyword>
<keyword evidence="1" id="KW-1133">Transmembrane helix</keyword>
<organism evidence="2 3">
    <name type="scientific">Parascaris equorum</name>
    <name type="common">Equine roundworm</name>
    <dbReference type="NCBI Taxonomy" id="6256"/>
    <lineage>
        <taxon>Eukaryota</taxon>
        <taxon>Metazoa</taxon>
        <taxon>Ecdysozoa</taxon>
        <taxon>Nematoda</taxon>
        <taxon>Chromadorea</taxon>
        <taxon>Rhabditida</taxon>
        <taxon>Spirurina</taxon>
        <taxon>Ascaridomorpha</taxon>
        <taxon>Ascaridoidea</taxon>
        <taxon>Ascarididae</taxon>
        <taxon>Parascaris</taxon>
    </lineage>
</organism>
<proteinExistence type="predicted"/>
<keyword evidence="2" id="KW-1185">Reference proteome</keyword>
<evidence type="ECO:0000313" key="3">
    <source>
        <dbReference type="WBParaSite" id="PEQ_0000926401-mRNA-1"/>
    </source>
</evidence>